<name>A0A6J7PC53_9ZZZZ</name>
<reference evidence="2" key="1">
    <citation type="submission" date="2020-05" db="EMBL/GenBank/DDBJ databases">
        <authorList>
            <person name="Chiriac C."/>
            <person name="Salcher M."/>
            <person name="Ghai R."/>
            <person name="Kavagutti S V."/>
        </authorList>
    </citation>
    <scope>NUCLEOTIDE SEQUENCE</scope>
</reference>
<evidence type="ECO:0000313" key="2">
    <source>
        <dbReference type="EMBL" id="CAB5002651.1"/>
    </source>
</evidence>
<accession>A0A6J7PC53</accession>
<dbReference type="AlphaFoldDB" id="A0A6J7PC53"/>
<feature type="compositionally biased region" description="Low complexity" evidence="1">
    <location>
        <begin position="7"/>
        <end position="17"/>
    </location>
</feature>
<feature type="region of interest" description="Disordered" evidence="1">
    <location>
        <begin position="1"/>
        <end position="20"/>
    </location>
</feature>
<organism evidence="2">
    <name type="scientific">freshwater metagenome</name>
    <dbReference type="NCBI Taxonomy" id="449393"/>
    <lineage>
        <taxon>unclassified sequences</taxon>
        <taxon>metagenomes</taxon>
        <taxon>ecological metagenomes</taxon>
    </lineage>
</organism>
<gene>
    <name evidence="2" type="ORF">UFOPK3967_01725</name>
</gene>
<proteinExistence type="predicted"/>
<protein>
    <submittedName>
        <fullName evidence="2">Unannotated protein</fullName>
    </submittedName>
</protein>
<dbReference type="EMBL" id="CAFBOS010000107">
    <property type="protein sequence ID" value="CAB5002651.1"/>
    <property type="molecule type" value="Genomic_DNA"/>
</dbReference>
<evidence type="ECO:0000256" key="1">
    <source>
        <dbReference type="SAM" id="MobiDB-lite"/>
    </source>
</evidence>
<sequence>MVRSDFAYNSAASSNGNPPSDVCMCTIDAPASSDSIACAAISSGSSGASGLRLFLVTPLTATSIMHGVDADMSPPCRAVTHTGRALYRRPEGSHDVWP</sequence>